<evidence type="ECO:0000256" key="2">
    <source>
        <dbReference type="SAM" id="SignalP"/>
    </source>
</evidence>
<reference evidence="4" key="1">
    <citation type="submission" date="2015-07" db="EMBL/GenBank/DDBJ databases">
        <title>Draft genome sequence of Streptomyces sp. CMAA 1322, a bacterium isolated from Caatinga biome, from dry forest semiarid of Brazil.</title>
        <authorList>
            <person name="Santos S.N."/>
            <person name="Gacesa R."/>
            <person name="Taketani R.G."/>
            <person name="Long P.F."/>
            <person name="Melo I.S."/>
        </authorList>
    </citation>
    <scope>NUCLEOTIDE SEQUENCE [LARGE SCALE GENOMIC DNA]</scope>
    <source>
        <strain evidence="4">CMAA 1322</strain>
    </source>
</reference>
<gene>
    <name evidence="3" type="ORF">AC230_12660</name>
</gene>
<name>A0A0K9XH15_9ACTN</name>
<feature type="chain" id="PRO_5005532832" description="BA14K family protein" evidence="2">
    <location>
        <begin position="28"/>
        <end position="84"/>
    </location>
</feature>
<proteinExistence type="predicted"/>
<protein>
    <recommendedName>
        <fullName evidence="5">BA14K family protein</fullName>
    </recommendedName>
</protein>
<sequence length="84" mass="8541">MMSFLRRAMVVSLTAIALAAGGGSAAAAPQAPSAAAFHDDDGFEGHPGFHHRARPIHFGPFEIPHSGGFSGGFQWGTSGGGFGM</sequence>
<evidence type="ECO:0000313" key="4">
    <source>
        <dbReference type="Proteomes" id="UP000037288"/>
    </source>
</evidence>
<feature type="signal peptide" evidence="2">
    <location>
        <begin position="1"/>
        <end position="27"/>
    </location>
</feature>
<organism evidence="3 4">
    <name type="scientific">Streptomyces caatingaensis</name>
    <dbReference type="NCBI Taxonomy" id="1678637"/>
    <lineage>
        <taxon>Bacteria</taxon>
        <taxon>Bacillati</taxon>
        <taxon>Actinomycetota</taxon>
        <taxon>Actinomycetes</taxon>
        <taxon>Kitasatosporales</taxon>
        <taxon>Streptomycetaceae</taxon>
        <taxon>Streptomyces</taxon>
    </lineage>
</organism>
<evidence type="ECO:0000256" key="1">
    <source>
        <dbReference type="SAM" id="MobiDB-lite"/>
    </source>
</evidence>
<dbReference type="AlphaFoldDB" id="A0A0K9XH15"/>
<comment type="caution">
    <text evidence="3">The sequence shown here is derived from an EMBL/GenBank/DDBJ whole genome shotgun (WGS) entry which is preliminary data.</text>
</comment>
<keyword evidence="4" id="KW-1185">Reference proteome</keyword>
<feature type="region of interest" description="Disordered" evidence="1">
    <location>
        <begin position="25"/>
        <end position="51"/>
    </location>
</feature>
<evidence type="ECO:0008006" key="5">
    <source>
        <dbReference type="Google" id="ProtNLM"/>
    </source>
</evidence>
<accession>A0A0K9XH15</accession>
<evidence type="ECO:0000313" key="3">
    <source>
        <dbReference type="EMBL" id="KNB52366.1"/>
    </source>
</evidence>
<feature type="compositionally biased region" description="Low complexity" evidence="1">
    <location>
        <begin position="25"/>
        <end position="36"/>
    </location>
</feature>
<keyword evidence="2" id="KW-0732">Signal</keyword>
<dbReference type="InterPro" id="IPR006311">
    <property type="entry name" value="TAT_signal"/>
</dbReference>
<dbReference type="PATRIC" id="fig|1678637.3.peg.2732"/>
<dbReference type="EMBL" id="LFXA01000007">
    <property type="protein sequence ID" value="KNB52366.1"/>
    <property type="molecule type" value="Genomic_DNA"/>
</dbReference>
<dbReference type="PROSITE" id="PS51318">
    <property type="entry name" value="TAT"/>
    <property type="match status" value="1"/>
</dbReference>
<dbReference type="Proteomes" id="UP000037288">
    <property type="component" value="Unassembled WGS sequence"/>
</dbReference>